<protein>
    <recommendedName>
        <fullName evidence="4">Transmembrane protein</fullName>
    </recommendedName>
</protein>
<reference evidence="2 3" key="1">
    <citation type="submission" date="2024-01" db="EMBL/GenBank/DDBJ databases">
        <title>A draft genome for a cacao thread blight-causing isolate of Paramarasmius palmivorus.</title>
        <authorList>
            <person name="Baruah I.K."/>
            <person name="Bukari Y."/>
            <person name="Amoako-Attah I."/>
            <person name="Meinhardt L.W."/>
            <person name="Bailey B.A."/>
            <person name="Cohen S.P."/>
        </authorList>
    </citation>
    <scope>NUCLEOTIDE SEQUENCE [LARGE SCALE GENOMIC DNA]</scope>
    <source>
        <strain evidence="2 3">GH-12</strain>
    </source>
</reference>
<keyword evidence="1" id="KW-0812">Transmembrane</keyword>
<feature type="transmembrane region" description="Helical" evidence="1">
    <location>
        <begin position="6"/>
        <end position="28"/>
    </location>
</feature>
<dbReference type="AlphaFoldDB" id="A0AAW0C0G8"/>
<accession>A0AAW0C0G8</accession>
<keyword evidence="1" id="KW-1133">Transmembrane helix</keyword>
<comment type="caution">
    <text evidence="2">The sequence shown here is derived from an EMBL/GenBank/DDBJ whole genome shotgun (WGS) entry which is preliminary data.</text>
</comment>
<feature type="transmembrane region" description="Helical" evidence="1">
    <location>
        <begin position="86"/>
        <end position="104"/>
    </location>
</feature>
<dbReference type="EMBL" id="JAYKXP010000064">
    <property type="protein sequence ID" value="KAK7032470.1"/>
    <property type="molecule type" value="Genomic_DNA"/>
</dbReference>
<sequence length="166" mass="18496">MSKLAWSTIMIMPLTLLIAVNVQSFYIVRIYQMSYRKDWVVPMLLSFLMVTEIVLSAVAIAGIYQLQSLDRIAEDAATRRVMYAEFSSVVACDVSCALALSYYLHKGRSGIRSLNMRKSLDNSTTITVNMESVELGTFQAVGRTTIASMNAPIESSVIDPKVEPRQ</sequence>
<evidence type="ECO:0008006" key="4">
    <source>
        <dbReference type="Google" id="ProtNLM"/>
    </source>
</evidence>
<gene>
    <name evidence="2" type="ORF">VNI00_013029</name>
</gene>
<organism evidence="2 3">
    <name type="scientific">Paramarasmius palmivorus</name>
    <dbReference type="NCBI Taxonomy" id="297713"/>
    <lineage>
        <taxon>Eukaryota</taxon>
        <taxon>Fungi</taxon>
        <taxon>Dikarya</taxon>
        <taxon>Basidiomycota</taxon>
        <taxon>Agaricomycotina</taxon>
        <taxon>Agaricomycetes</taxon>
        <taxon>Agaricomycetidae</taxon>
        <taxon>Agaricales</taxon>
        <taxon>Marasmiineae</taxon>
        <taxon>Marasmiaceae</taxon>
        <taxon>Paramarasmius</taxon>
    </lineage>
</organism>
<evidence type="ECO:0000256" key="1">
    <source>
        <dbReference type="SAM" id="Phobius"/>
    </source>
</evidence>
<evidence type="ECO:0000313" key="2">
    <source>
        <dbReference type="EMBL" id="KAK7032470.1"/>
    </source>
</evidence>
<evidence type="ECO:0000313" key="3">
    <source>
        <dbReference type="Proteomes" id="UP001383192"/>
    </source>
</evidence>
<dbReference type="Proteomes" id="UP001383192">
    <property type="component" value="Unassembled WGS sequence"/>
</dbReference>
<feature type="transmembrane region" description="Helical" evidence="1">
    <location>
        <begin position="40"/>
        <end position="66"/>
    </location>
</feature>
<keyword evidence="1" id="KW-0472">Membrane</keyword>
<keyword evidence="3" id="KW-1185">Reference proteome</keyword>
<name>A0AAW0C0G8_9AGAR</name>
<proteinExistence type="predicted"/>